<dbReference type="InterPro" id="IPR046357">
    <property type="entry name" value="PPIase_dom_sf"/>
</dbReference>
<keyword evidence="18" id="KW-1185">Reference proteome</keyword>
<evidence type="ECO:0000256" key="1">
    <source>
        <dbReference type="ARBA" id="ARBA00000971"/>
    </source>
</evidence>
<organism evidence="17 18">
    <name type="scientific">Clostridium ganghwense</name>
    <dbReference type="NCBI Taxonomy" id="312089"/>
    <lineage>
        <taxon>Bacteria</taxon>
        <taxon>Bacillati</taxon>
        <taxon>Bacillota</taxon>
        <taxon>Clostridia</taxon>
        <taxon>Eubacteriales</taxon>
        <taxon>Clostridiaceae</taxon>
        <taxon>Clostridium</taxon>
    </lineage>
</organism>
<dbReference type="Pfam" id="PF05698">
    <property type="entry name" value="Trigger_C"/>
    <property type="match status" value="1"/>
</dbReference>
<dbReference type="EC" id="5.2.1.8" evidence="3 12"/>
<keyword evidence="12" id="KW-0963">Cytoplasm</keyword>
<dbReference type="PANTHER" id="PTHR30560">
    <property type="entry name" value="TRIGGER FACTOR CHAPERONE AND PEPTIDYL-PROLYL CIS/TRANS ISOMERASE"/>
    <property type="match status" value="1"/>
</dbReference>
<dbReference type="Gene3D" id="1.10.3120.10">
    <property type="entry name" value="Trigger factor, C-terminal domain"/>
    <property type="match status" value="1"/>
</dbReference>
<evidence type="ECO:0000256" key="5">
    <source>
        <dbReference type="ARBA" id="ARBA00022618"/>
    </source>
</evidence>
<feature type="domain" description="PPIase FKBP-type" evidence="16">
    <location>
        <begin position="163"/>
        <end position="248"/>
    </location>
</feature>
<comment type="caution">
    <text evidence="17">The sequence shown here is derived from an EMBL/GenBank/DDBJ whole genome shotgun (WGS) entry which is preliminary data.</text>
</comment>
<evidence type="ECO:0000256" key="13">
    <source>
        <dbReference type="PROSITE-ProRule" id="PRU00277"/>
    </source>
</evidence>
<comment type="catalytic activity">
    <reaction evidence="1 12 13">
        <text>[protein]-peptidylproline (omega=180) = [protein]-peptidylproline (omega=0)</text>
        <dbReference type="Rhea" id="RHEA:16237"/>
        <dbReference type="Rhea" id="RHEA-COMP:10747"/>
        <dbReference type="Rhea" id="RHEA-COMP:10748"/>
        <dbReference type="ChEBI" id="CHEBI:83833"/>
        <dbReference type="ChEBI" id="CHEBI:83834"/>
        <dbReference type="EC" id="5.2.1.8"/>
    </reaction>
</comment>
<evidence type="ECO:0000256" key="9">
    <source>
        <dbReference type="ARBA" id="ARBA00023306"/>
    </source>
</evidence>
<dbReference type="Pfam" id="PF05697">
    <property type="entry name" value="Trigger_N"/>
    <property type="match status" value="1"/>
</dbReference>
<dbReference type="NCBIfam" id="TIGR00115">
    <property type="entry name" value="tig"/>
    <property type="match status" value="1"/>
</dbReference>
<dbReference type="Gene3D" id="3.30.70.1050">
    <property type="entry name" value="Trigger factor ribosome-binding domain"/>
    <property type="match status" value="1"/>
</dbReference>
<dbReference type="InterPro" id="IPR036611">
    <property type="entry name" value="Trigger_fac_ribosome-bd_sf"/>
</dbReference>
<keyword evidence="7 12" id="KW-0143">Chaperone</keyword>
<comment type="similarity">
    <text evidence="2 12 14">Belongs to the FKBP-type PPIase family. Tig subfamily.</text>
</comment>
<evidence type="ECO:0000259" key="16">
    <source>
        <dbReference type="PROSITE" id="PS50059"/>
    </source>
</evidence>
<accession>A0ABT4CKW5</accession>
<dbReference type="SUPFAM" id="SSF109998">
    <property type="entry name" value="Triger factor/SurA peptide-binding domain-like"/>
    <property type="match status" value="1"/>
</dbReference>
<dbReference type="GO" id="GO:0003755">
    <property type="term" value="F:peptidyl-prolyl cis-trans isomerase activity"/>
    <property type="evidence" value="ECO:0007669"/>
    <property type="project" value="UniProtKB-EC"/>
</dbReference>
<dbReference type="InterPro" id="IPR037041">
    <property type="entry name" value="Trigger_fac_C_sf"/>
</dbReference>
<dbReference type="SUPFAM" id="SSF54534">
    <property type="entry name" value="FKBP-like"/>
    <property type="match status" value="1"/>
</dbReference>
<dbReference type="InterPro" id="IPR008881">
    <property type="entry name" value="Trigger_fac_ribosome-bd_bac"/>
</dbReference>
<dbReference type="PROSITE" id="PS50059">
    <property type="entry name" value="FKBP_PPIASE"/>
    <property type="match status" value="1"/>
</dbReference>
<dbReference type="InterPro" id="IPR001179">
    <property type="entry name" value="PPIase_FKBP_dom"/>
</dbReference>
<keyword evidence="8 12" id="KW-0413">Isomerase</keyword>
<evidence type="ECO:0000256" key="15">
    <source>
        <dbReference type="SAM" id="Coils"/>
    </source>
</evidence>
<dbReference type="PIRSF" id="PIRSF003095">
    <property type="entry name" value="Trigger_factor"/>
    <property type="match status" value="1"/>
</dbReference>
<dbReference type="HAMAP" id="MF_00303">
    <property type="entry name" value="Trigger_factor_Tig"/>
    <property type="match status" value="1"/>
</dbReference>
<gene>
    <name evidence="12 17" type="primary">tig</name>
    <name evidence="17" type="ORF">OXH55_03260</name>
</gene>
<evidence type="ECO:0000256" key="6">
    <source>
        <dbReference type="ARBA" id="ARBA00023110"/>
    </source>
</evidence>
<dbReference type="RefSeq" id="WP_268048042.1">
    <property type="nucleotide sequence ID" value="NZ_JAPQES010000001.1"/>
</dbReference>
<proteinExistence type="inferred from homology"/>
<evidence type="ECO:0000313" key="17">
    <source>
        <dbReference type="EMBL" id="MCY6369668.1"/>
    </source>
</evidence>
<feature type="coiled-coil region" evidence="15">
    <location>
        <begin position="261"/>
        <end position="293"/>
    </location>
</feature>
<evidence type="ECO:0000256" key="2">
    <source>
        <dbReference type="ARBA" id="ARBA00005464"/>
    </source>
</evidence>
<keyword evidence="9 12" id="KW-0131">Cell cycle</keyword>
<evidence type="ECO:0000256" key="11">
    <source>
        <dbReference type="ARBA" id="ARBA00029986"/>
    </source>
</evidence>
<keyword evidence="6 12" id="KW-0697">Rotamase</keyword>
<evidence type="ECO:0000256" key="12">
    <source>
        <dbReference type="HAMAP-Rule" id="MF_00303"/>
    </source>
</evidence>
<dbReference type="InterPro" id="IPR027304">
    <property type="entry name" value="Trigger_fact/SurA_dom_sf"/>
</dbReference>
<comment type="function">
    <text evidence="10 12">Involved in protein export. Acts as a chaperone by maintaining the newly synthesized protein in an open conformation. Functions as a peptidyl-prolyl cis-trans isomerase.</text>
</comment>
<evidence type="ECO:0000256" key="10">
    <source>
        <dbReference type="ARBA" id="ARBA00024849"/>
    </source>
</evidence>
<dbReference type="EMBL" id="JAPQES010000001">
    <property type="protein sequence ID" value="MCY6369668.1"/>
    <property type="molecule type" value="Genomic_DNA"/>
</dbReference>
<protein>
    <recommendedName>
        <fullName evidence="4 12">Trigger factor</fullName>
        <shortName evidence="12">TF</shortName>
        <ecNumber evidence="3 12">5.2.1.8</ecNumber>
    </recommendedName>
    <alternativeName>
        <fullName evidence="11 12">PPIase</fullName>
    </alternativeName>
</protein>
<comment type="subcellular location">
    <subcellularLocation>
        <location evidence="12">Cytoplasm</location>
    </subcellularLocation>
    <text evidence="12">About half TF is bound to the ribosome near the polypeptide exit tunnel while the other half is free in the cytoplasm.</text>
</comment>
<comment type="domain">
    <text evidence="12">Consists of 3 domains; the N-terminus binds the ribosome, the middle domain has PPIase activity, while the C-terminus has intrinsic chaperone activity on its own.</text>
</comment>
<evidence type="ECO:0000256" key="7">
    <source>
        <dbReference type="ARBA" id="ARBA00023186"/>
    </source>
</evidence>
<reference evidence="17" key="1">
    <citation type="submission" date="2022-12" db="EMBL/GenBank/DDBJ databases">
        <authorList>
            <person name="Wang J."/>
        </authorList>
    </citation>
    <scope>NUCLEOTIDE SEQUENCE</scope>
    <source>
        <strain evidence="17">HY-42-06</strain>
    </source>
</reference>
<sequence>MNTKFEKIETNIVKLEITVEKEKFNEALQKAYKKNVKRFNIPGFRKGKAPMNVIKRYYGEGVFFEDAINYCCEDTYPKAVEEHNLAPVDYPKIDIVQIESGKEFIYTAEVTVRPEVTLNEYKGLEVKKPSYSVSDEDVEKQLKAMQEKNARIMSKEDGTVEKSDIAIIDFEGFIDGAAFEGGKGEDYSLEIGSGTFIDNFEEQLVGSKVGEEKEINVTFPEKYGRDELNGKPATFKVAIKEIKSKELPELDDEFTKEVSEFDTLEELKADIRKKAEEANAAREKAEYQEAVIEAVCEKVEVEIPQVMINKEIDVMVKDLEMRLQYQGLDLETYYQYTNNTEAKVREYMKETAEKRVKTELVLEKVVKVENVEATEDEIKAKATEMAKQYGSQEPEKLVDAVIKTQGEYLKTQILNEKAVELLVSSSKEIA</sequence>
<evidence type="ECO:0000256" key="4">
    <source>
        <dbReference type="ARBA" id="ARBA00016902"/>
    </source>
</evidence>
<evidence type="ECO:0000256" key="8">
    <source>
        <dbReference type="ARBA" id="ARBA00023235"/>
    </source>
</evidence>
<evidence type="ECO:0000256" key="14">
    <source>
        <dbReference type="RuleBase" id="RU003914"/>
    </source>
</evidence>
<dbReference type="PANTHER" id="PTHR30560:SF3">
    <property type="entry name" value="TRIGGER FACTOR-LIKE PROTEIN TIG, CHLOROPLASTIC"/>
    <property type="match status" value="1"/>
</dbReference>
<dbReference type="InterPro" id="IPR008880">
    <property type="entry name" value="Trigger_fac_C"/>
</dbReference>
<dbReference type="SUPFAM" id="SSF102735">
    <property type="entry name" value="Trigger factor ribosome-binding domain"/>
    <property type="match status" value="1"/>
</dbReference>
<keyword evidence="5 12" id="KW-0132">Cell division</keyword>
<evidence type="ECO:0000313" key="18">
    <source>
        <dbReference type="Proteomes" id="UP001079657"/>
    </source>
</evidence>
<dbReference type="Pfam" id="PF00254">
    <property type="entry name" value="FKBP_C"/>
    <property type="match status" value="1"/>
</dbReference>
<evidence type="ECO:0000256" key="3">
    <source>
        <dbReference type="ARBA" id="ARBA00013194"/>
    </source>
</evidence>
<name>A0ABT4CKW5_9CLOT</name>
<dbReference type="Gene3D" id="3.10.50.40">
    <property type="match status" value="1"/>
</dbReference>
<dbReference type="Proteomes" id="UP001079657">
    <property type="component" value="Unassembled WGS sequence"/>
</dbReference>
<keyword evidence="15" id="KW-0175">Coiled coil</keyword>
<dbReference type="InterPro" id="IPR005215">
    <property type="entry name" value="Trig_fac"/>
</dbReference>